<dbReference type="KEGG" id="ppru:FDP22_13760"/>
<accession>A0A5B8FI68</accession>
<keyword evidence="2" id="KW-0812">Transmembrane</keyword>
<protein>
    <recommendedName>
        <fullName evidence="5">Divergent polysaccharide deacetylase family protein</fullName>
    </recommendedName>
</protein>
<feature type="compositionally biased region" description="Low complexity" evidence="1">
    <location>
        <begin position="49"/>
        <end position="88"/>
    </location>
</feature>
<proteinExistence type="predicted"/>
<dbReference type="Proteomes" id="UP000305888">
    <property type="component" value="Chromosome"/>
</dbReference>
<sequence length="376" mass="36464">MSTQDSRSDGFLPGLATGTVLSLVLAGVLAVMNPPASDPSAPGETDVSGPAPQGAIGTGAAPQAAPAPAAPRGAPASAAQSEPEASPPLVAGVPSRPAPAPDAEPAPRAATSSFEAPGVRNTAPDLPGAGAPADAPVAPEADALPPSPPVTPAPQDAAPAPRTAAPEGGTPAWQAFAADTALPAADVPVVSILLEVLPQGGVDLGDLAGMGLPVSFVLPSDLPDLAARAALLRGMGYEVFLRLAGGGEASARLDAALAAVPEAVGLVLPAAQAAGLRGPLARRGLALVQLGGEAGPAEGPQMSVLRLLDAAQAPSAEATDAALEAAAQQLASADGAQGAVLFGHTWPETARGILAWALAENAGRVALAPATAQINR</sequence>
<dbReference type="EMBL" id="CP040818">
    <property type="protein sequence ID" value="QDL92758.1"/>
    <property type="molecule type" value="Genomic_DNA"/>
</dbReference>
<evidence type="ECO:0008006" key="5">
    <source>
        <dbReference type="Google" id="ProtNLM"/>
    </source>
</evidence>
<evidence type="ECO:0000313" key="4">
    <source>
        <dbReference type="Proteomes" id="UP000305888"/>
    </source>
</evidence>
<keyword evidence="2" id="KW-0472">Membrane</keyword>
<reference evidence="3 4" key="1">
    <citation type="submission" date="2019-06" db="EMBL/GenBank/DDBJ databases">
        <title>Genome sequence of Rhodobacteraceae bacterium D4M1.</title>
        <authorList>
            <person name="Cao J."/>
        </authorList>
    </citation>
    <scope>NUCLEOTIDE SEQUENCE [LARGE SCALE GENOMIC DNA]</scope>
    <source>
        <strain evidence="3 4">D4M1</strain>
    </source>
</reference>
<evidence type="ECO:0000313" key="3">
    <source>
        <dbReference type="EMBL" id="QDL92758.1"/>
    </source>
</evidence>
<dbReference type="OrthoDB" id="7658418at2"/>
<feature type="transmembrane region" description="Helical" evidence="2">
    <location>
        <begin position="12"/>
        <end position="32"/>
    </location>
</feature>
<keyword evidence="2" id="KW-1133">Transmembrane helix</keyword>
<name>A0A5B8FI68_9RHOB</name>
<dbReference type="AlphaFoldDB" id="A0A5B8FI68"/>
<dbReference type="RefSeq" id="WP_138574509.1">
    <property type="nucleotide sequence ID" value="NZ_CP040818.1"/>
</dbReference>
<gene>
    <name evidence="3" type="ORF">FDP22_13760</name>
</gene>
<dbReference type="InterPro" id="IPR011330">
    <property type="entry name" value="Glyco_hydro/deAcase_b/a-brl"/>
</dbReference>
<dbReference type="GO" id="GO:0005975">
    <property type="term" value="P:carbohydrate metabolic process"/>
    <property type="evidence" value="ECO:0007669"/>
    <property type="project" value="InterPro"/>
</dbReference>
<feature type="region of interest" description="Disordered" evidence="1">
    <location>
        <begin position="32"/>
        <end position="170"/>
    </location>
</feature>
<dbReference type="SUPFAM" id="SSF88713">
    <property type="entry name" value="Glycoside hydrolase/deacetylase"/>
    <property type="match status" value="1"/>
</dbReference>
<dbReference type="Gene3D" id="3.20.20.370">
    <property type="entry name" value="Glycoside hydrolase/deacetylase"/>
    <property type="match status" value="1"/>
</dbReference>
<organism evidence="3 4">
    <name type="scientific">Paroceanicella profunda</name>
    <dbReference type="NCBI Taxonomy" id="2579971"/>
    <lineage>
        <taxon>Bacteria</taxon>
        <taxon>Pseudomonadati</taxon>
        <taxon>Pseudomonadota</taxon>
        <taxon>Alphaproteobacteria</taxon>
        <taxon>Rhodobacterales</taxon>
        <taxon>Paracoccaceae</taxon>
        <taxon>Paroceanicella</taxon>
    </lineage>
</organism>
<feature type="compositionally biased region" description="Low complexity" evidence="1">
    <location>
        <begin position="123"/>
        <end position="144"/>
    </location>
</feature>
<evidence type="ECO:0000256" key="2">
    <source>
        <dbReference type="SAM" id="Phobius"/>
    </source>
</evidence>
<evidence type="ECO:0000256" key="1">
    <source>
        <dbReference type="SAM" id="MobiDB-lite"/>
    </source>
</evidence>
<keyword evidence="4" id="KW-1185">Reference proteome</keyword>